<dbReference type="EMBL" id="AP022570">
    <property type="protein sequence ID" value="BBX52224.1"/>
    <property type="molecule type" value="Genomic_DNA"/>
</dbReference>
<dbReference type="AlphaFoldDB" id="A0A6N4VC80"/>
<gene>
    <name evidence="2" type="ORF">MPOR_32500</name>
</gene>
<keyword evidence="1" id="KW-1133">Transmembrane helix</keyword>
<dbReference type="KEGG" id="mpof:MPOR_32500"/>
<dbReference type="Proteomes" id="UP000466785">
    <property type="component" value="Chromosome"/>
</dbReference>
<reference evidence="2 3" key="1">
    <citation type="journal article" date="2019" name="Emerg. Microbes Infect.">
        <title>Comprehensive subspecies identification of 175 nontuberculous mycobacteria species based on 7547 genomic profiles.</title>
        <authorList>
            <person name="Matsumoto Y."/>
            <person name="Kinjo T."/>
            <person name="Motooka D."/>
            <person name="Nabeya D."/>
            <person name="Jung N."/>
            <person name="Uechi K."/>
            <person name="Horii T."/>
            <person name="Iida T."/>
            <person name="Fujita J."/>
            <person name="Nakamura S."/>
        </authorList>
    </citation>
    <scope>NUCLEOTIDE SEQUENCE [LARGE SCALE GENOMIC DNA]</scope>
    <source>
        <strain evidence="2 3">JCM 12603</strain>
    </source>
</reference>
<evidence type="ECO:0000313" key="2">
    <source>
        <dbReference type="EMBL" id="BBX52224.1"/>
    </source>
</evidence>
<keyword evidence="1" id="KW-0472">Membrane</keyword>
<evidence type="ECO:0000256" key="1">
    <source>
        <dbReference type="SAM" id="Phobius"/>
    </source>
</evidence>
<proteinExistence type="predicted"/>
<feature type="transmembrane region" description="Helical" evidence="1">
    <location>
        <begin position="52"/>
        <end position="74"/>
    </location>
</feature>
<protein>
    <submittedName>
        <fullName evidence="2">Uncharacterized protein</fullName>
    </submittedName>
</protein>
<keyword evidence="1" id="KW-0812">Transmembrane</keyword>
<accession>A0A6N4VC80</accession>
<evidence type="ECO:0000313" key="3">
    <source>
        <dbReference type="Proteomes" id="UP000466785"/>
    </source>
</evidence>
<name>A0A6N4VC80_9MYCO</name>
<sequence>MKATNATLDNPISYRNIKPDQLIKQFNYGDSLHFDIEGDLADLLSDDHYEAYYTYGALISILGLSHLYFGYAVLLDQALGGHLLLD</sequence>
<keyword evidence="3" id="KW-1185">Reference proteome</keyword>
<organism evidence="2 3">
    <name type="scientific">Mycolicibacterium poriferae</name>
    <dbReference type="NCBI Taxonomy" id="39694"/>
    <lineage>
        <taxon>Bacteria</taxon>
        <taxon>Bacillati</taxon>
        <taxon>Actinomycetota</taxon>
        <taxon>Actinomycetes</taxon>
        <taxon>Mycobacteriales</taxon>
        <taxon>Mycobacteriaceae</taxon>
        <taxon>Mycolicibacterium</taxon>
    </lineage>
</organism>